<name>A0A8J7W1X7_9FIRM</name>
<dbReference type="EMBL" id="JAGSND010000003">
    <property type="protein sequence ID" value="MBR0597633.1"/>
    <property type="molecule type" value="Genomic_DNA"/>
</dbReference>
<dbReference type="AlphaFoldDB" id="A0A8J7W1X7"/>
<comment type="caution">
    <text evidence="1">The sequence shown here is derived from an EMBL/GenBank/DDBJ whole genome shotgun (WGS) entry which is preliminary data.</text>
</comment>
<reference evidence="1" key="2">
    <citation type="submission" date="2021-04" db="EMBL/GenBank/DDBJ databases">
        <authorList>
            <person name="Liu J."/>
        </authorList>
    </citation>
    <scope>NUCLEOTIDE SEQUENCE</scope>
    <source>
        <strain evidence="1">BAD-6</strain>
    </source>
</reference>
<evidence type="ECO:0000313" key="2">
    <source>
        <dbReference type="Proteomes" id="UP000675664"/>
    </source>
</evidence>
<protein>
    <submittedName>
        <fullName evidence="1">Uncharacterized protein</fullName>
    </submittedName>
</protein>
<gene>
    <name evidence="1" type="ORF">KCX82_07105</name>
</gene>
<keyword evidence="2" id="KW-1185">Reference proteome</keyword>
<accession>A0A8J7W1X7</accession>
<organism evidence="1 2">
    <name type="scientific">Sinanaerobacter chloroacetimidivorans</name>
    <dbReference type="NCBI Taxonomy" id="2818044"/>
    <lineage>
        <taxon>Bacteria</taxon>
        <taxon>Bacillati</taxon>
        <taxon>Bacillota</taxon>
        <taxon>Clostridia</taxon>
        <taxon>Peptostreptococcales</taxon>
        <taxon>Anaerovoracaceae</taxon>
        <taxon>Sinanaerobacter</taxon>
    </lineage>
</organism>
<dbReference type="RefSeq" id="WP_227017760.1">
    <property type="nucleotide sequence ID" value="NZ_JAGSND010000003.1"/>
</dbReference>
<dbReference type="Proteomes" id="UP000675664">
    <property type="component" value="Unassembled WGS sequence"/>
</dbReference>
<proteinExistence type="predicted"/>
<evidence type="ECO:0000313" key="1">
    <source>
        <dbReference type="EMBL" id="MBR0597633.1"/>
    </source>
</evidence>
<reference evidence="1" key="1">
    <citation type="submission" date="2021-04" db="EMBL/GenBank/DDBJ databases">
        <title>Sinoanaerobacter chloroacetimidivorans sp. nov., an obligate anaerobic bacterium isolated from anaerobic sludge.</title>
        <authorList>
            <person name="Bao Y."/>
        </authorList>
    </citation>
    <scope>NUCLEOTIDE SEQUENCE</scope>
    <source>
        <strain evidence="1">BAD-6</strain>
    </source>
</reference>
<sequence length="168" mass="18295">MNPLLILIVILIFSNQGGSQGFNFPMQFLNLPLQGMKSPVQGLKFPPFPGKAGGPGFGGPGFGGGQGPFFDTFKMELLLDRLHTMTNTLEKVNHLNQMRNVPLSKDNAIDRIQESLDAARGFLYDSKSTKKLDTIASTLTGVKKLGDIENLMGNIGPILSMLSREDDK</sequence>